<reference evidence="14 15" key="1">
    <citation type="submission" date="2019-05" db="EMBL/GenBank/DDBJ databases">
        <title>Draft genome sequence of Nonomuraea turkmeniaca DSM 43926.</title>
        <authorList>
            <person name="Saricaoglu S."/>
            <person name="Isik K."/>
        </authorList>
    </citation>
    <scope>NUCLEOTIDE SEQUENCE [LARGE SCALE GENOMIC DNA]</scope>
    <source>
        <strain evidence="14 15">DSM 43926</strain>
    </source>
</reference>
<comment type="subcellular location">
    <subcellularLocation>
        <location evidence="2">Cell membrane</location>
    </subcellularLocation>
</comment>
<evidence type="ECO:0000256" key="11">
    <source>
        <dbReference type="SAM" id="Phobius"/>
    </source>
</evidence>
<evidence type="ECO:0000256" key="2">
    <source>
        <dbReference type="ARBA" id="ARBA00004236"/>
    </source>
</evidence>
<dbReference type="FunFam" id="3.30.565.10:FF:000006">
    <property type="entry name" value="Sensor histidine kinase WalK"/>
    <property type="match status" value="1"/>
</dbReference>
<dbReference type="OrthoDB" id="9786919at2"/>
<keyword evidence="7 14" id="KW-0418">Kinase</keyword>
<name>A0A5S4FL18_9ACTN</name>
<dbReference type="InterPro" id="IPR003594">
    <property type="entry name" value="HATPase_dom"/>
</dbReference>
<dbReference type="EMBL" id="VCKY01000216">
    <property type="protein sequence ID" value="TMR09811.1"/>
    <property type="molecule type" value="Genomic_DNA"/>
</dbReference>
<dbReference type="Gene3D" id="1.10.287.130">
    <property type="match status" value="1"/>
</dbReference>
<evidence type="ECO:0000256" key="4">
    <source>
        <dbReference type="ARBA" id="ARBA00022553"/>
    </source>
</evidence>
<keyword evidence="10 11" id="KW-0472">Membrane</keyword>
<evidence type="ECO:0000256" key="10">
    <source>
        <dbReference type="ARBA" id="ARBA00023136"/>
    </source>
</evidence>
<protein>
    <recommendedName>
        <fullName evidence="3">histidine kinase</fullName>
        <ecNumber evidence="3">2.7.13.3</ecNumber>
    </recommendedName>
</protein>
<gene>
    <name evidence="14" type="ORF">ETD86_42065</name>
</gene>
<dbReference type="AlphaFoldDB" id="A0A5S4FL18"/>
<dbReference type="Proteomes" id="UP000309128">
    <property type="component" value="Unassembled WGS sequence"/>
</dbReference>
<evidence type="ECO:0000313" key="14">
    <source>
        <dbReference type="EMBL" id="TMR09811.1"/>
    </source>
</evidence>
<dbReference type="SUPFAM" id="SSF47384">
    <property type="entry name" value="Homodimeric domain of signal transducing histidine kinase"/>
    <property type="match status" value="1"/>
</dbReference>
<evidence type="ECO:0000256" key="3">
    <source>
        <dbReference type="ARBA" id="ARBA00012438"/>
    </source>
</evidence>
<evidence type="ECO:0000256" key="5">
    <source>
        <dbReference type="ARBA" id="ARBA00022679"/>
    </source>
</evidence>
<comment type="caution">
    <text evidence="14">The sequence shown here is derived from an EMBL/GenBank/DDBJ whole genome shotgun (WGS) entry which is preliminary data.</text>
</comment>
<dbReference type="PANTHER" id="PTHR45436:SF5">
    <property type="entry name" value="SENSOR HISTIDINE KINASE TRCS"/>
    <property type="match status" value="1"/>
</dbReference>
<keyword evidence="5" id="KW-0808">Transferase</keyword>
<dbReference type="PROSITE" id="PS50885">
    <property type="entry name" value="HAMP"/>
    <property type="match status" value="1"/>
</dbReference>
<organism evidence="14 15">
    <name type="scientific">Nonomuraea turkmeniaca</name>
    <dbReference type="NCBI Taxonomy" id="103838"/>
    <lineage>
        <taxon>Bacteria</taxon>
        <taxon>Bacillati</taxon>
        <taxon>Actinomycetota</taxon>
        <taxon>Actinomycetes</taxon>
        <taxon>Streptosporangiales</taxon>
        <taxon>Streptosporangiaceae</taxon>
        <taxon>Nonomuraea</taxon>
    </lineage>
</organism>
<proteinExistence type="predicted"/>
<dbReference type="EC" id="2.7.13.3" evidence="3"/>
<evidence type="ECO:0000256" key="9">
    <source>
        <dbReference type="ARBA" id="ARBA00023012"/>
    </source>
</evidence>
<dbReference type="SMART" id="SM00387">
    <property type="entry name" value="HATPase_c"/>
    <property type="match status" value="1"/>
</dbReference>
<dbReference type="InterPro" id="IPR004358">
    <property type="entry name" value="Sig_transdc_His_kin-like_C"/>
</dbReference>
<dbReference type="SUPFAM" id="SSF55874">
    <property type="entry name" value="ATPase domain of HSP90 chaperone/DNA topoisomerase II/histidine kinase"/>
    <property type="match status" value="1"/>
</dbReference>
<dbReference type="InterPro" id="IPR003660">
    <property type="entry name" value="HAMP_dom"/>
</dbReference>
<dbReference type="CDD" id="cd00082">
    <property type="entry name" value="HisKA"/>
    <property type="match status" value="1"/>
</dbReference>
<feature type="transmembrane region" description="Helical" evidence="11">
    <location>
        <begin position="84"/>
        <end position="107"/>
    </location>
</feature>
<comment type="catalytic activity">
    <reaction evidence="1">
        <text>ATP + protein L-histidine = ADP + protein N-phospho-L-histidine.</text>
        <dbReference type="EC" id="2.7.13.3"/>
    </reaction>
</comment>
<keyword evidence="15" id="KW-1185">Reference proteome</keyword>
<dbReference type="Gene3D" id="3.30.565.10">
    <property type="entry name" value="Histidine kinase-like ATPase, C-terminal domain"/>
    <property type="match status" value="1"/>
</dbReference>
<keyword evidence="8 11" id="KW-1133">Transmembrane helix</keyword>
<dbReference type="CDD" id="cd06225">
    <property type="entry name" value="HAMP"/>
    <property type="match status" value="1"/>
</dbReference>
<dbReference type="GO" id="GO:0005886">
    <property type="term" value="C:plasma membrane"/>
    <property type="evidence" value="ECO:0007669"/>
    <property type="project" value="UniProtKB-SubCell"/>
</dbReference>
<evidence type="ECO:0000256" key="6">
    <source>
        <dbReference type="ARBA" id="ARBA00022692"/>
    </source>
</evidence>
<dbReference type="InterPro" id="IPR005467">
    <property type="entry name" value="His_kinase_dom"/>
</dbReference>
<dbReference type="Gene3D" id="6.10.340.10">
    <property type="match status" value="1"/>
</dbReference>
<dbReference type="InterPro" id="IPR036890">
    <property type="entry name" value="HATPase_C_sf"/>
</dbReference>
<dbReference type="GO" id="GO:0000155">
    <property type="term" value="F:phosphorelay sensor kinase activity"/>
    <property type="evidence" value="ECO:0007669"/>
    <property type="project" value="InterPro"/>
</dbReference>
<dbReference type="PANTHER" id="PTHR45436">
    <property type="entry name" value="SENSOR HISTIDINE KINASE YKOH"/>
    <property type="match status" value="1"/>
</dbReference>
<dbReference type="InterPro" id="IPR050428">
    <property type="entry name" value="TCS_sensor_his_kinase"/>
</dbReference>
<accession>A0A5S4FL18</accession>
<evidence type="ECO:0000259" key="13">
    <source>
        <dbReference type="PROSITE" id="PS50885"/>
    </source>
</evidence>
<sequence length="390" mass="41665">MRDERPTPEGQLLVYVPSDVSVLRVGRDGTVTARSRNADPDFEAALPPSLSSGISTVERWRVLADGGLLVAMPLTQVDETVTQMAWIGAIVALVVVAIVAAAGVIAVRGSLRPLEEIERTAQVIAAGNLSRRVEGEDPRTEVGRLARALNGMLAQIESAFRARAASEEYMRRFVADAGHELRTPLTAIRGFADLFRRQRGEDELVARIGRAAGRMSLLVEDLLLLASLDQRRPLRSDRVDLLAVAAEAVQEAALLARDRKIDLTVKGENAPLVIGDESRLRQVIGNLLSNAVRHTPPGTAVEVRLLEGRLDDGGPAVVLEVADQGPGLSPEQAERVFERFYRADKARSRDEGGSGLGLAIVAALAAAHGGVAEVDSGSGATFRVRLPAAD</sequence>
<feature type="domain" description="Histidine kinase" evidence="12">
    <location>
        <begin position="176"/>
        <end position="390"/>
    </location>
</feature>
<dbReference type="PRINTS" id="PR00344">
    <property type="entry name" value="BCTRLSENSOR"/>
</dbReference>
<dbReference type="Pfam" id="PF00672">
    <property type="entry name" value="HAMP"/>
    <property type="match status" value="1"/>
</dbReference>
<evidence type="ECO:0000259" key="12">
    <source>
        <dbReference type="PROSITE" id="PS50109"/>
    </source>
</evidence>
<dbReference type="Pfam" id="PF02518">
    <property type="entry name" value="HATPase_c"/>
    <property type="match status" value="1"/>
</dbReference>
<keyword evidence="4" id="KW-0597">Phosphoprotein</keyword>
<keyword evidence="6 11" id="KW-0812">Transmembrane</keyword>
<evidence type="ECO:0000313" key="15">
    <source>
        <dbReference type="Proteomes" id="UP000309128"/>
    </source>
</evidence>
<dbReference type="SMART" id="SM00388">
    <property type="entry name" value="HisKA"/>
    <property type="match status" value="1"/>
</dbReference>
<dbReference type="PROSITE" id="PS50109">
    <property type="entry name" value="HIS_KIN"/>
    <property type="match status" value="1"/>
</dbReference>
<dbReference type="SMART" id="SM00304">
    <property type="entry name" value="HAMP"/>
    <property type="match status" value="1"/>
</dbReference>
<evidence type="ECO:0000256" key="1">
    <source>
        <dbReference type="ARBA" id="ARBA00000085"/>
    </source>
</evidence>
<keyword evidence="9" id="KW-0902">Two-component regulatory system</keyword>
<evidence type="ECO:0000256" key="8">
    <source>
        <dbReference type="ARBA" id="ARBA00022989"/>
    </source>
</evidence>
<dbReference type="CDD" id="cd00075">
    <property type="entry name" value="HATPase"/>
    <property type="match status" value="1"/>
</dbReference>
<dbReference type="InterPro" id="IPR003661">
    <property type="entry name" value="HisK_dim/P_dom"/>
</dbReference>
<evidence type="ECO:0000256" key="7">
    <source>
        <dbReference type="ARBA" id="ARBA00022777"/>
    </source>
</evidence>
<dbReference type="InterPro" id="IPR036097">
    <property type="entry name" value="HisK_dim/P_sf"/>
</dbReference>
<dbReference type="SUPFAM" id="SSF158472">
    <property type="entry name" value="HAMP domain-like"/>
    <property type="match status" value="1"/>
</dbReference>
<feature type="domain" description="HAMP" evidence="13">
    <location>
        <begin position="108"/>
        <end position="161"/>
    </location>
</feature>
<dbReference type="Pfam" id="PF00512">
    <property type="entry name" value="HisKA"/>
    <property type="match status" value="1"/>
</dbReference>